<dbReference type="Proteomes" id="UP000663868">
    <property type="component" value="Unassembled WGS sequence"/>
</dbReference>
<evidence type="ECO:0000313" key="2">
    <source>
        <dbReference type="Proteomes" id="UP000663868"/>
    </source>
</evidence>
<dbReference type="EMBL" id="CAJOBB010027534">
    <property type="protein sequence ID" value="CAF4423558.1"/>
    <property type="molecule type" value="Genomic_DNA"/>
</dbReference>
<evidence type="ECO:0000313" key="1">
    <source>
        <dbReference type="EMBL" id="CAF4423558.1"/>
    </source>
</evidence>
<feature type="non-terminal residue" evidence="1">
    <location>
        <position position="161"/>
    </location>
</feature>
<name>A0A820QQA6_9BILA</name>
<proteinExistence type="predicted"/>
<feature type="non-terminal residue" evidence="1">
    <location>
        <position position="1"/>
    </location>
</feature>
<dbReference type="AlphaFoldDB" id="A0A820QQA6"/>
<accession>A0A820QQA6</accession>
<gene>
    <name evidence="1" type="ORF">KXQ929_LOCUS52341</name>
</gene>
<reference evidence="1" key="1">
    <citation type="submission" date="2021-02" db="EMBL/GenBank/DDBJ databases">
        <authorList>
            <person name="Nowell W R."/>
        </authorList>
    </citation>
    <scope>NUCLEOTIDE SEQUENCE</scope>
</reference>
<sequence>EHHLQQHPDIHQAIVNIDDKSQQLIGYVMPEKHSIQNEEYDSTEMLIADPIERINFKLARHSIRHQKKVEKSFTLRKPKLTETLINTYYMRKSYRQFTNETIERSTIEKLLKNGHNSNNNEKISLSHLDSDILSQLLVVLTPISISGQPLPKYRYASAGNL</sequence>
<protein>
    <submittedName>
        <fullName evidence="1">Uncharacterized protein</fullName>
    </submittedName>
</protein>
<organism evidence="1 2">
    <name type="scientific">Adineta steineri</name>
    <dbReference type="NCBI Taxonomy" id="433720"/>
    <lineage>
        <taxon>Eukaryota</taxon>
        <taxon>Metazoa</taxon>
        <taxon>Spiralia</taxon>
        <taxon>Gnathifera</taxon>
        <taxon>Rotifera</taxon>
        <taxon>Eurotatoria</taxon>
        <taxon>Bdelloidea</taxon>
        <taxon>Adinetida</taxon>
        <taxon>Adinetidae</taxon>
        <taxon>Adineta</taxon>
    </lineage>
</organism>
<comment type="caution">
    <text evidence="1">The sequence shown here is derived from an EMBL/GenBank/DDBJ whole genome shotgun (WGS) entry which is preliminary data.</text>
</comment>